<feature type="compositionally biased region" description="Low complexity" evidence="1">
    <location>
        <begin position="91"/>
        <end position="117"/>
    </location>
</feature>
<sequence>MVETITATYAHDNDDWTITVSGRGEARTAKAPGIIAARDRADQLVDELAPEGRPTVVHLLNGSALEFTSSYMAARLTLPDIEPLEVPPSGSSKPATTAPAGAAAPAGSPAAAASSAPAPVPAPAKPQLPPSKQLPKEVEDRKSDTSADSPTSSTAKPTVSPRA</sequence>
<name>A0ABZ1HWR9_9PSEU</name>
<feature type="compositionally biased region" description="Low complexity" evidence="1">
    <location>
        <begin position="146"/>
        <end position="163"/>
    </location>
</feature>
<feature type="compositionally biased region" description="Pro residues" evidence="1">
    <location>
        <begin position="118"/>
        <end position="129"/>
    </location>
</feature>
<organism evidence="2 3">
    <name type="scientific">Amycolatopsis rhabdoformis</name>
    <dbReference type="NCBI Taxonomy" id="1448059"/>
    <lineage>
        <taxon>Bacteria</taxon>
        <taxon>Bacillati</taxon>
        <taxon>Actinomycetota</taxon>
        <taxon>Actinomycetes</taxon>
        <taxon>Pseudonocardiales</taxon>
        <taxon>Pseudonocardiaceae</taxon>
        <taxon>Amycolatopsis</taxon>
    </lineage>
</organism>
<feature type="compositionally biased region" description="Basic and acidic residues" evidence="1">
    <location>
        <begin position="134"/>
        <end position="145"/>
    </location>
</feature>
<accession>A0ABZ1HWR9</accession>
<reference evidence="2 3" key="1">
    <citation type="journal article" date="2015" name="Int. J. Syst. Evol. Microbiol.">
        <title>Amycolatopsis rhabdoformis sp. nov., an actinomycete isolated from a tropical forest soil.</title>
        <authorList>
            <person name="Souza W.R."/>
            <person name="Silva R.E."/>
            <person name="Goodfellow M."/>
            <person name="Busarakam K."/>
            <person name="Figueiro F.S."/>
            <person name="Ferreira D."/>
            <person name="Rodrigues-Filho E."/>
            <person name="Moraes L.A.B."/>
            <person name="Zucchi T.D."/>
        </authorList>
    </citation>
    <scope>NUCLEOTIDE SEQUENCE [LARGE SCALE GENOMIC DNA]</scope>
    <source>
        <strain evidence="2 3">NCIMB 14900</strain>
    </source>
</reference>
<keyword evidence="3" id="KW-1185">Reference proteome</keyword>
<feature type="region of interest" description="Disordered" evidence="1">
    <location>
        <begin position="82"/>
        <end position="163"/>
    </location>
</feature>
<evidence type="ECO:0008006" key="4">
    <source>
        <dbReference type="Google" id="ProtNLM"/>
    </source>
</evidence>
<evidence type="ECO:0000313" key="2">
    <source>
        <dbReference type="EMBL" id="WSE26662.1"/>
    </source>
</evidence>
<proteinExistence type="predicted"/>
<dbReference type="Proteomes" id="UP001330812">
    <property type="component" value="Chromosome"/>
</dbReference>
<protein>
    <recommendedName>
        <fullName evidence="4">DUF2188 domain-containing protein</fullName>
    </recommendedName>
</protein>
<dbReference type="EMBL" id="CP142149">
    <property type="protein sequence ID" value="WSE26662.1"/>
    <property type="molecule type" value="Genomic_DNA"/>
</dbReference>
<evidence type="ECO:0000313" key="3">
    <source>
        <dbReference type="Proteomes" id="UP001330812"/>
    </source>
</evidence>
<gene>
    <name evidence="2" type="ORF">VSH64_27690</name>
</gene>
<evidence type="ECO:0000256" key="1">
    <source>
        <dbReference type="SAM" id="MobiDB-lite"/>
    </source>
</evidence>